<reference evidence="4" key="1">
    <citation type="submission" date="2017-09" db="EMBL/GenBank/DDBJ databases">
        <title>Depth-based differentiation of microbial function through sediment-hosted aquifers and enrichment of novel symbionts in the deep terrestrial subsurface.</title>
        <authorList>
            <person name="Probst A.J."/>
            <person name="Ladd B."/>
            <person name="Jarett J.K."/>
            <person name="Geller-Mcgrath D.E."/>
            <person name="Sieber C.M.K."/>
            <person name="Emerson J.B."/>
            <person name="Anantharaman K."/>
            <person name="Thomas B.C."/>
            <person name="Malmstrom R."/>
            <person name="Stieglmeier M."/>
            <person name="Klingl A."/>
            <person name="Woyke T."/>
            <person name="Ryan C.M."/>
            <person name="Banfield J.F."/>
        </authorList>
    </citation>
    <scope>NUCLEOTIDE SEQUENCE [LARGE SCALE GENOMIC DNA]</scope>
</reference>
<accession>A0A2M8F8Y4</accession>
<dbReference type="InterPro" id="IPR035901">
    <property type="entry name" value="GIY-YIG_endonuc_sf"/>
</dbReference>
<dbReference type="PANTHER" id="PTHR34477">
    <property type="entry name" value="UPF0213 PROTEIN YHBQ"/>
    <property type="match status" value="1"/>
</dbReference>
<dbReference type="PANTHER" id="PTHR34477:SF1">
    <property type="entry name" value="UPF0213 PROTEIN YHBQ"/>
    <property type="match status" value="1"/>
</dbReference>
<gene>
    <name evidence="3" type="ORF">CO030_04220</name>
</gene>
<dbReference type="GO" id="GO:0004519">
    <property type="term" value="F:endonuclease activity"/>
    <property type="evidence" value="ECO:0007669"/>
    <property type="project" value="UniProtKB-KW"/>
</dbReference>
<dbReference type="EMBL" id="PFRH01000130">
    <property type="protein sequence ID" value="PJC52182.1"/>
    <property type="molecule type" value="Genomic_DNA"/>
</dbReference>
<sequence>MYYVYILQSTVTDRYYVGHTQDIQNRLDRHNKKRVRSTKSGVPWKLVYTELFNTKSDAYKREMQIKSYKGGNAFRELL</sequence>
<name>A0A2M8F8Y4_9BACT</name>
<dbReference type="PROSITE" id="PS50164">
    <property type="entry name" value="GIY_YIG"/>
    <property type="match status" value="1"/>
</dbReference>
<dbReference type="SUPFAM" id="SSF82771">
    <property type="entry name" value="GIY-YIG endonuclease"/>
    <property type="match status" value="1"/>
</dbReference>
<organism evidence="3 4">
    <name type="scientific">Candidatus Magasanikbacteria bacterium CG_4_9_14_0_2_um_filter_42_11</name>
    <dbReference type="NCBI Taxonomy" id="1974643"/>
    <lineage>
        <taxon>Bacteria</taxon>
        <taxon>Candidatus Magasanikiibacteriota</taxon>
    </lineage>
</organism>
<keyword evidence="3" id="KW-0378">Hydrolase</keyword>
<dbReference type="InterPro" id="IPR000305">
    <property type="entry name" value="GIY-YIG_endonuc"/>
</dbReference>
<evidence type="ECO:0000313" key="3">
    <source>
        <dbReference type="EMBL" id="PJC52182.1"/>
    </source>
</evidence>
<dbReference type="Gene3D" id="3.40.1440.10">
    <property type="entry name" value="GIY-YIG endonuclease"/>
    <property type="match status" value="1"/>
</dbReference>
<evidence type="ECO:0000313" key="4">
    <source>
        <dbReference type="Proteomes" id="UP000231456"/>
    </source>
</evidence>
<comment type="similarity">
    <text evidence="1">Belongs to the UPF0213 family.</text>
</comment>
<keyword evidence="3" id="KW-0540">Nuclease</keyword>
<dbReference type="InterPro" id="IPR050190">
    <property type="entry name" value="UPF0213_domain"/>
</dbReference>
<proteinExistence type="inferred from homology"/>
<comment type="caution">
    <text evidence="3">The sequence shown here is derived from an EMBL/GenBank/DDBJ whole genome shotgun (WGS) entry which is preliminary data.</text>
</comment>
<dbReference type="AlphaFoldDB" id="A0A2M8F8Y4"/>
<evidence type="ECO:0000256" key="1">
    <source>
        <dbReference type="ARBA" id="ARBA00007435"/>
    </source>
</evidence>
<protein>
    <submittedName>
        <fullName evidence="3">Endonuclease</fullName>
    </submittedName>
</protein>
<keyword evidence="3" id="KW-0255">Endonuclease</keyword>
<evidence type="ECO:0000259" key="2">
    <source>
        <dbReference type="PROSITE" id="PS50164"/>
    </source>
</evidence>
<feature type="domain" description="GIY-YIG" evidence="2">
    <location>
        <begin position="1"/>
        <end position="78"/>
    </location>
</feature>
<dbReference type="CDD" id="cd10449">
    <property type="entry name" value="GIY-YIG_SLX1_like"/>
    <property type="match status" value="1"/>
</dbReference>
<dbReference type="Proteomes" id="UP000231456">
    <property type="component" value="Unassembled WGS sequence"/>
</dbReference>
<dbReference type="Pfam" id="PF01541">
    <property type="entry name" value="GIY-YIG"/>
    <property type="match status" value="1"/>
</dbReference>